<dbReference type="SUPFAM" id="SSF52096">
    <property type="entry name" value="ClpP/crotonase"/>
    <property type="match status" value="1"/>
</dbReference>
<dbReference type="GO" id="GO:0007165">
    <property type="term" value="P:signal transduction"/>
    <property type="evidence" value="ECO:0007669"/>
    <property type="project" value="TreeGrafter"/>
</dbReference>
<dbReference type="PANTHER" id="PTHR32060:SF30">
    <property type="entry name" value="CARBOXY-TERMINAL PROCESSING PROTEASE CTPA"/>
    <property type="match status" value="1"/>
</dbReference>
<dbReference type="GO" id="GO:0008236">
    <property type="term" value="F:serine-type peptidase activity"/>
    <property type="evidence" value="ECO:0007669"/>
    <property type="project" value="InterPro"/>
</dbReference>
<gene>
    <name evidence="2" type="ordered locus">Calkr_0224</name>
</gene>
<organism evidence="2 3">
    <name type="scientific">Caldicellulosiruptor acetigenus (strain ATCC 700853 / DSM 12137 / I77R1B)</name>
    <name type="common">Caldicellulosiruptor kristjanssonii</name>
    <dbReference type="NCBI Taxonomy" id="632335"/>
    <lineage>
        <taxon>Bacteria</taxon>
        <taxon>Bacillati</taxon>
        <taxon>Bacillota</taxon>
        <taxon>Bacillota incertae sedis</taxon>
        <taxon>Caldicellulosiruptorales</taxon>
        <taxon>Caldicellulosiruptoraceae</taxon>
        <taxon>Caldicellulosiruptor</taxon>
    </lineage>
</organism>
<dbReference type="Gene3D" id="3.30.750.44">
    <property type="match status" value="1"/>
</dbReference>
<dbReference type="HOGENOM" id="CLU_812934_0_0_9"/>
<dbReference type="EMBL" id="CP002326">
    <property type="protein sequence ID" value="ADQ39789.1"/>
    <property type="molecule type" value="Genomic_DNA"/>
</dbReference>
<feature type="domain" description="Tail specific protease" evidence="1">
    <location>
        <begin position="177"/>
        <end position="371"/>
    </location>
</feature>
<sequence>MNSYNLCKLDNRKLLLDVWNLVKNKYALFHIRDVCWDEIRFIYEKRLFENPSSDIYDLINEMLLELGDPHTKLKKTFQNYFFSPLRIYYLDNSFYIVDNLMKDSKIKKGMKLVRINEIPIEQYVEKEQKRLRYKSISAVIIEILENLSFSNKKKCFKITCIDDVKEITEIVDFIEMSEMRKFYDFKTNEFLLTSKVSKKIDNTLYYKVFSFMSKNITKIFLETIFGITNCQNLIVDVRDNIGGIVEEAKNFAALFLENSKIIGYEREGKEKKVTPIIINPSKYNIVNKFKNIIFLCNNFTGSSAEYILLNAVKETCEKITIIGTETAGMPHSANIFTLDTTHKLQITTKEYMDINGNTMAEKGIKPDIIVVNDVKYITEGKDKQLEAALQICKST</sequence>
<dbReference type="Gene3D" id="3.90.226.10">
    <property type="entry name" value="2-enoyl-CoA Hydratase, Chain A, domain 1"/>
    <property type="match status" value="1"/>
</dbReference>
<name>E4S714_CALA7</name>
<evidence type="ECO:0000313" key="2">
    <source>
        <dbReference type="EMBL" id="ADQ39789.1"/>
    </source>
</evidence>
<dbReference type="GO" id="GO:0030288">
    <property type="term" value="C:outer membrane-bounded periplasmic space"/>
    <property type="evidence" value="ECO:0007669"/>
    <property type="project" value="TreeGrafter"/>
</dbReference>
<dbReference type="RefSeq" id="WP_013431638.1">
    <property type="nucleotide sequence ID" value="NC_014721.1"/>
</dbReference>
<dbReference type="OrthoDB" id="9812068at2"/>
<dbReference type="Pfam" id="PF03572">
    <property type="entry name" value="Peptidase_S41"/>
    <property type="match status" value="1"/>
</dbReference>
<reference evidence="2 3" key="2">
    <citation type="journal article" date="2011" name="J. Bacteriol.">
        <title>Complete genome sequences for the anaerobic, extremely thermophilic plant biomass-degrading bacteria Caldicellulosiruptor hydrothermalis, Caldicellulosiruptor kristjanssonii, Caldicellulosiruptor kronotskyensis, Caldicellulosiruptor owensenis, and Caldicellulosiruptor lactoaceticus.</title>
        <authorList>
            <person name="Blumer-Schuette S.E."/>
            <person name="Ozdemir I."/>
            <person name="Mistry D."/>
            <person name="Lucas S."/>
            <person name="Lapidus A."/>
            <person name="Cheng J.F."/>
            <person name="Goodwin L.A."/>
            <person name="Pitluck S."/>
            <person name="Land M.L."/>
            <person name="Hauser L.J."/>
            <person name="Woyke T."/>
            <person name="Mikhailova N."/>
            <person name="Pati A."/>
            <person name="Kyrpides N.C."/>
            <person name="Ivanova N."/>
            <person name="Detter J.C."/>
            <person name="Walston-Davenport K."/>
            <person name="Han S."/>
            <person name="Adams M.W."/>
            <person name="Kelly R.M."/>
        </authorList>
    </citation>
    <scope>NUCLEOTIDE SEQUENCE [LARGE SCALE GENOMIC DNA]</scope>
    <source>
        <strain evidence="3">ATCC 700853 / DSM 12137 / I77R1B</strain>
    </source>
</reference>
<dbReference type="KEGG" id="cki:Calkr_0224"/>
<reference key="1">
    <citation type="submission" date="2010-11" db="EMBL/GenBank/DDBJ databases">
        <title>Complete sequence of chromosome of Caldicellulosiruptor kristjanssonii 177R1B.</title>
        <authorList>
            <consortium name="US DOE Joint Genome Institute"/>
            <person name="Lucas S."/>
            <person name="Copeland A."/>
            <person name="Lapidus A."/>
            <person name="Cheng J.-F."/>
            <person name="Bruce D."/>
            <person name="Goodwin L."/>
            <person name="Pitluck S."/>
            <person name="Davenport K."/>
            <person name="Detter J.C."/>
            <person name="Han C."/>
            <person name="Tapia R."/>
            <person name="Land M."/>
            <person name="Hauser L."/>
            <person name="Jeffries C."/>
            <person name="Kyrpides N."/>
            <person name="Ivanova N."/>
            <person name="Mikhailova N."/>
            <person name="Blumer-Schuette S.E."/>
            <person name="Kelly R.M."/>
            <person name="Woyke T."/>
        </authorList>
    </citation>
    <scope>NUCLEOTIDE SEQUENCE</scope>
    <source>
        <strain>177R1B</strain>
    </source>
</reference>
<proteinExistence type="predicted"/>
<dbReference type="GO" id="GO:0004175">
    <property type="term" value="F:endopeptidase activity"/>
    <property type="evidence" value="ECO:0007669"/>
    <property type="project" value="TreeGrafter"/>
</dbReference>
<dbReference type="PANTHER" id="PTHR32060">
    <property type="entry name" value="TAIL-SPECIFIC PROTEASE"/>
    <property type="match status" value="1"/>
</dbReference>
<dbReference type="AlphaFoldDB" id="E4S714"/>
<protein>
    <submittedName>
        <fullName evidence="2">Peptidase S41</fullName>
    </submittedName>
</protein>
<dbReference type="CDD" id="cd06567">
    <property type="entry name" value="Peptidase_S41"/>
    <property type="match status" value="1"/>
</dbReference>
<dbReference type="eggNOG" id="COG0793">
    <property type="taxonomic scope" value="Bacteria"/>
</dbReference>
<dbReference type="GO" id="GO:0006508">
    <property type="term" value="P:proteolysis"/>
    <property type="evidence" value="ECO:0007669"/>
    <property type="project" value="InterPro"/>
</dbReference>
<dbReference type="SMART" id="SM00245">
    <property type="entry name" value="TSPc"/>
    <property type="match status" value="1"/>
</dbReference>
<dbReference type="Proteomes" id="UP000009256">
    <property type="component" value="Chromosome"/>
</dbReference>
<dbReference type="InterPro" id="IPR005151">
    <property type="entry name" value="Tail-specific_protease"/>
</dbReference>
<dbReference type="InterPro" id="IPR029045">
    <property type="entry name" value="ClpP/crotonase-like_dom_sf"/>
</dbReference>
<evidence type="ECO:0000313" key="3">
    <source>
        <dbReference type="Proteomes" id="UP000009256"/>
    </source>
</evidence>
<evidence type="ECO:0000259" key="1">
    <source>
        <dbReference type="SMART" id="SM00245"/>
    </source>
</evidence>
<accession>E4S714</accession>
<keyword evidence="3" id="KW-1185">Reference proteome</keyword>
<dbReference type="STRING" id="632335.Calkr_0224"/>